<protein>
    <submittedName>
        <fullName evidence="2">Uncharacterized protein</fullName>
    </submittedName>
</protein>
<dbReference type="KEGG" id="mpar:F7D14_10270"/>
<evidence type="ECO:0000313" key="3">
    <source>
        <dbReference type="Proteomes" id="UP000422569"/>
    </source>
</evidence>
<keyword evidence="3" id="KW-1185">Reference proteome</keyword>
<dbReference type="Proteomes" id="UP000422569">
    <property type="component" value="Chromosome"/>
</dbReference>
<dbReference type="RefSeq" id="WP_016918207.1">
    <property type="nucleotide sequence ID" value="NZ_CP044331.1"/>
</dbReference>
<dbReference type="AlphaFoldDB" id="A0A6B8M936"/>
<feature type="chain" id="PRO_5025380822" evidence="1">
    <location>
        <begin position="30"/>
        <end position="125"/>
    </location>
</feature>
<sequence>MRLRLLAASPAVWPLLVLSLLVSPLLAAAARGADVNDYPTAARADYVFGCMKANGDTRLSLDQCSCSIDVIASIIRYDDYVAAETVASISQQAGQIGGMMRNTGAARDVLETLRRAQAEAQVRCF</sequence>
<reference evidence="2 3" key="1">
    <citation type="submission" date="2019-09" db="EMBL/GenBank/DDBJ databases">
        <title>Isolation and complete genome sequencing of Methylocystis species.</title>
        <authorList>
            <person name="Rumah B.L."/>
            <person name="Stead C.E."/>
            <person name="Stevens B.C."/>
            <person name="Minton N.P."/>
            <person name="Grosse-Honebrink A."/>
            <person name="Zhang Y."/>
        </authorList>
    </citation>
    <scope>NUCLEOTIDE SEQUENCE [LARGE SCALE GENOMIC DNA]</scope>
    <source>
        <strain evidence="2 3">BRCS2</strain>
    </source>
</reference>
<accession>A0A6B8M936</accession>
<gene>
    <name evidence="2" type="ORF">F7D14_10270</name>
</gene>
<name>A0A6B8M936_9HYPH</name>
<evidence type="ECO:0000313" key="2">
    <source>
        <dbReference type="EMBL" id="QGM97813.1"/>
    </source>
</evidence>
<keyword evidence="1" id="KW-0732">Signal</keyword>
<organism evidence="2 3">
    <name type="scientific">Methylocystis parvus</name>
    <dbReference type="NCBI Taxonomy" id="134"/>
    <lineage>
        <taxon>Bacteria</taxon>
        <taxon>Pseudomonadati</taxon>
        <taxon>Pseudomonadota</taxon>
        <taxon>Alphaproteobacteria</taxon>
        <taxon>Hyphomicrobiales</taxon>
        <taxon>Methylocystaceae</taxon>
        <taxon>Methylocystis</taxon>
    </lineage>
</organism>
<proteinExistence type="predicted"/>
<feature type="signal peptide" evidence="1">
    <location>
        <begin position="1"/>
        <end position="29"/>
    </location>
</feature>
<dbReference type="EMBL" id="CP044331">
    <property type="protein sequence ID" value="QGM97813.1"/>
    <property type="molecule type" value="Genomic_DNA"/>
</dbReference>
<evidence type="ECO:0000256" key="1">
    <source>
        <dbReference type="SAM" id="SignalP"/>
    </source>
</evidence>